<dbReference type="InterPro" id="IPR012445">
    <property type="entry name" value="ATG101"/>
</dbReference>
<evidence type="ECO:0000256" key="1">
    <source>
        <dbReference type="ARBA" id="ARBA00007130"/>
    </source>
</evidence>
<comment type="caution">
    <text evidence="4">The sequence shown here is derived from an EMBL/GenBank/DDBJ whole genome shotgun (WGS) entry which is preliminary data.</text>
</comment>
<evidence type="ECO:0000256" key="3">
    <source>
        <dbReference type="ARBA" id="ARBA00023006"/>
    </source>
</evidence>
<protein>
    <recommendedName>
        <fullName evidence="2">Autophagy-related protein 101</fullName>
    </recommendedName>
</protein>
<sequence>MDQQKIPEYVIEVFADPSSVKEVVRGILHTIFFQRFFPPIRPKSCDVLDLNLPFVDDVELETLIDQRTATLIRQLNTSCDDENRNSGVRGTMFVQFFEKKRKKAWFTKGEEEVCWEQWTLDVTLATPRTELEKSKVRKATEQMLLKAAMKIVTTVNRDKDHIPPITSGENNPFPYQIIVNPKESGWSTRIGIF</sequence>
<dbReference type="GO" id="GO:0000045">
    <property type="term" value="P:autophagosome assembly"/>
    <property type="evidence" value="ECO:0007669"/>
    <property type="project" value="TreeGrafter"/>
</dbReference>
<name>A0A0B1P7N7_UNCNE</name>
<dbReference type="GO" id="GO:1990316">
    <property type="term" value="C:Atg1/ULK1 kinase complex"/>
    <property type="evidence" value="ECO:0007669"/>
    <property type="project" value="TreeGrafter"/>
</dbReference>
<dbReference type="AlphaFoldDB" id="A0A0B1P7N7"/>
<dbReference type="PANTHER" id="PTHR13292">
    <property type="entry name" value="AUTOPHAGY-RELATED PROTEIN 101"/>
    <property type="match status" value="1"/>
</dbReference>
<evidence type="ECO:0000256" key="2">
    <source>
        <dbReference type="ARBA" id="ARBA00018874"/>
    </source>
</evidence>
<gene>
    <name evidence="4" type="ORF">EV44_g2019</name>
</gene>
<dbReference type="GO" id="GO:0000407">
    <property type="term" value="C:phagophore assembly site"/>
    <property type="evidence" value="ECO:0007669"/>
    <property type="project" value="TreeGrafter"/>
</dbReference>
<dbReference type="Pfam" id="PF07855">
    <property type="entry name" value="ATG101"/>
    <property type="match status" value="1"/>
</dbReference>
<accession>A0A0B1P7N7</accession>
<reference evidence="4 5" key="1">
    <citation type="journal article" date="2014" name="BMC Genomics">
        <title>Adaptive genomic structural variation in the grape powdery mildew pathogen, Erysiphe necator.</title>
        <authorList>
            <person name="Jones L."/>
            <person name="Riaz S."/>
            <person name="Morales-Cruz A."/>
            <person name="Amrine K.C."/>
            <person name="McGuire B."/>
            <person name="Gubler W.D."/>
            <person name="Walker M.A."/>
            <person name="Cantu D."/>
        </authorList>
    </citation>
    <scope>NUCLEOTIDE SEQUENCE [LARGE SCALE GENOMIC DNA]</scope>
    <source>
        <strain evidence="5">c</strain>
    </source>
</reference>
<evidence type="ECO:0000313" key="5">
    <source>
        <dbReference type="Proteomes" id="UP000030854"/>
    </source>
</evidence>
<dbReference type="STRING" id="52586.A0A0B1P7N7"/>
<dbReference type="EMBL" id="JNVN01000976">
    <property type="protein sequence ID" value="KHJ34258.1"/>
    <property type="molecule type" value="Genomic_DNA"/>
</dbReference>
<dbReference type="OMA" id="VCWEIWT"/>
<keyword evidence="5" id="KW-1185">Reference proteome</keyword>
<comment type="similarity">
    <text evidence="1">Belongs to the ATG101 family.</text>
</comment>
<dbReference type="GO" id="GO:0019901">
    <property type="term" value="F:protein kinase binding"/>
    <property type="evidence" value="ECO:0007669"/>
    <property type="project" value="TreeGrafter"/>
</dbReference>
<proteinExistence type="inferred from homology"/>
<dbReference type="HOGENOM" id="CLU_069661_1_0_1"/>
<keyword evidence="3" id="KW-0072">Autophagy</keyword>
<evidence type="ECO:0000313" key="4">
    <source>
        <dbReference type="EMBL" id="KHJ34258.1"/>
    </source>
</evidence>
<dbReference type="PANTHER" id="PTHR13292:SF0">
    <property type="entry name" value="AUTOPHAGY-RELATED PROTEIN 101"/>
    <property type="match status" value="1"/>
</dbReference>
<dbReference type="Proteomes" id="UP000030854">
    <property type="component" value="Unassembled WGS sequence"/>
</dbReference>
<organism evidence="4 5">
    <name type="scientific">Uncinula necator</name>
    <name type="common">Grape powdery mildew</name>
    <dbReference type="NCBI Taxonomy" id="52586"/>
    <lineage>
        <taxon>Eukaryota</taxon>
        <taxon>Fungi</taxon>
        <taxon>Dikarya</taxon>
        <taxon>Ascomycota</taxon>
        <taxon>Pezizomycotina</taxon>
        <taxon>Leotiomycetes</taxon>
        <taxon>Erysiphales</taxon>
        <taxon>Erysiphaceae</taxon>
        <taxon>Erysiphe</taxon>
    </lineage>
</organism>